<dbReference type="AlphaFoldDB" id="A0A147JVV4"/>
<sequence length="269" mass="31075">MFAASRLSRSSATTYAYALQSFARSLGKDPADATEEEIYDTLYRLGQEENYSPRYLYLIRIALRRYFQWARLEKKVQIESKKLAWIPPKPPDEEQINNLVKRCQTAEELALILTLYSTGCRISELLRAKIEDIDWSIPPSFLVMGKGQKPRRIKMLLKINEATNALKAHIGDRKSGPIFLLTRNRAWRMVRRIGKRAGIYLRPHLLRHAHATRMLELTRDVSYVKEDLGHATLQATSVYIHLLPKHETETEKKLLELEGGGKRTNEEGQ</sequence>
<name>A0A147JVV4_HADYE</name>
<dbReference type="InterPro" id="IPR011010">
    <property type="entry name" value="DNA_brk_join_enz"/>
</dbReference>
<evidence type="ECO:0000256" key="2">
    <source>
        <dbReference type="ARBA" id="ARBA00023172"/>
    </source>
</evidence>
<proteinExistence type="predicted"/>
<accession>A0A147JVV4</accession>
<organism evidence="6 7">
    <name type="scientific">Hadarchaeum yellowstonense</name>
    <dbReference type="NCBI Taxonomy" id="1776334"/>
    <lineage>
        <taxon>Archaea</taxon>
        <taxon>Methanobacteriati</taxon>
        <taxon>Candidatus Hadarchaeota</taxon>
        <taxon>Candidatus Hadarchaeia</taxon>
        <taxon>Candidatus Hadarchaeales</taxon>
        <taxon>Candidatus Hadarchaeaceae</taxon>
        <taxon>Candidatus Hadarchaeum</taxon>
    </lineage>
</organism>
<dbReference type="InterPro" id="IPR010998">
    <property type="entry name" value="Integrase_recombinase_N"/>
</dbReference>
<dbReference type="PROSITE" id="PS51900">
    <property type="entry name" value="CB"/>
    <property type="match status" value="1"/>
</dbReference>
<evidence type="ECO:0000256" key="1">
    <source>
        <dbReference type="ARBA" id="ARBA00023125"/>
    </source>
</evidence>
<dbReference type="Gene3D" id="1.10.150.130">
    <property type="match status" value="1"/>
</dbReference>
<dbReference type="GO" id="GO:0015074">
    <property type="term" value="P:DNA integration"/>
    <property type="evidence" value="ECO:0007669"/>
    <property type="project" value="InterPro"/>
</dbReference>
<evidence type="ECO:0000313" key="7">
    <source>
        <dbReference type="Proteomes" id="UP000074294"/>
    </source>
</evidence>
<dbReference type="Proteomes" id="UP000074294">
    <property type="component" value="Unassembled WGS sequence"/>
</dbReference>
<dbReference type="PANTHER" id="PTHR30349:SF87">
    <property type="entry name" value="TRANSPOSASE A"/>
    <property type="match status" value="1"/>
</dbReference>
<comment type="caution">
    <text evidence="6">The sequence shown here is derived from an EMBL/GenBank/DDBJ whole genome shotgun (WGS) entry which is preliminary data.</text>
</comment>
<dbReference type="InterPro" id="IPR050090">
    <property type="entry name" value="Tyrosine_recombinase_XerCD"/>
</dbReference>
<dbReference type="PROSITE" id="PS51898">
    <property type="entry name" value="TYR_RECOMBINASE"/>
    <property type="match status" value="1"/>
</dbReference>
<feature type="domain" description="Tyr recombinase" evidence="4">
    <location>
        <begin position="86"/>
        <end position="252"/>
    </location>
</feature>
<evidence type="ECO:0000313" key="6">
    <source>
        <dbReference type="EMBL" id="KUO40638.1"/>
    </source>
</evidence>
<protein>
    <recommendedName>
        <fullName evidence="8">Tyr recombinase domain-containing protein</fullName>
    </recommendedName>
</protein>
<feature type="domain" description="Core-binding (CB)" evidence="5">
    <location>
        <begin position="1"/>
        <end position="71"/>
    </location>
</feature>
<dbReference type="PANTHER" id="PTHR30349">
    <property type="entry name" value="PHAGE INTEGRASE-RELATED"/>
    <property type="match status" value="1"/>
</dbReference>
<dbReference type="Gene3D" id="1.10.443.10">
    <property type="entry name" value="Intergrase catalytic core"/>
    <property type="match status" value="1"/>
</dbReference>
<dbReference type="InterPro" id="IPR002104">
    <property type="entry name" value="Integrase_catalytic"/>
</dbReference>
<dbReference type="STRING" id="1776334.APZ16_04475"/>
<evidence type="ECO:0000259" key="5">
    <source>
        <dbReference type="PROSITE" id="PS51900"/>
    </source>
</evidence>
<dbReference type="GO" id="GO:0003677">
    <property type="term" value="F:DNA binding"/>
    <property type="evidence" value="ECO:0007669"/>
    <property type="project" value="UniProtKB-UniRule"/>
</dbReference>
<dbReference type="Pfam" id="PF00589">
    <property type="entry name" value="Phage_integrase"/>
    <property type="match status" value="1"/>
</dbReference>
<dbReference type="InterPro" id="IPR013762">
    <property type="entry name" value="Integrase-like_cat_sf"/>
</dbReference>
<dbReference type="InterPro" id="IPR044068">
    <property type="entry name" value="CB"/>
</dbReference>
<reference evidence="6 7" key="1">
    <citation type="journal article" date="2016" name="Nat. Microbiol.">
        <title>Genomic inference of the metabolism of cosmopolitan subsurface Archaea, Hadesarchaea.</title>
        <authorList>
            <person name="Baker B.J."/>
            <person name="Saw J.H."/>
            <person name="Lind A.E."/>
            <person name="Lazar C.S."/>
            <person name="Hinrichs K.-U."/>
            <person name="Teske A.P."/>
            <person name="Ettema T.J."/>
        </authorList>
    </citation>
    <scope>NUCLEOTIDE SEQUENCE [LARGE SCALE GENOMIC DNA]</scope>
</reference>
<evidence type="ECO:0008006" key="8">
    <source>
        <dbReference type="Google" id="ProtNLM"/>
    </source>
</evidence>
<dbReference type="EMBL" id="LQMQ01000038">
    <property type="protein sequence ID" value="KUO40638.1"/>
    <property type="molecule type" value="Genomic_DNA"/>
</dbReference>
<dbReference type="SUPFAM" id="SSF56349">
    <property type="entry name" value="DNA breaking-rejoining enzymes"/>
    <property type="match status" value="1"/>
</dbReference>
<evidence type="ECO:0000259" key="4">
    <source>
        <dbReference type="PROSITE" id="PS51898"/>
    </source>
</evidence>
<keyword evidence="2" id="KW-0233">DNA recombination</keyword>
<gene>
    <name evidence="6" type="ORF">APZ16_04475</name>
</gene>
<dbReference type="GO" id="GO:0006310">
    <property type="term" value="P:DNA recombination"/>
    <property type="evidence" value="ECO:0007669"/>
    <property type="project" value="UniProtKB-KW"/>
</dbReference>
<keyword evidence="1 3" id="KW-0238">DNA-binding</keyword>
<evidence type="ECO:0000256" key="3">
    <source>
        <dbReference type="PROSITE-ProRule" id="PRU01248"/>
    </source>
</evidence>